<feature type="region of interest" description="Disordered" evidence="2">
    <location>
        <begin position="309"/>
        <end position="334"/>
    </location>
</feature>
<evidence type="ECO:0000313" key="4">
    <source>
        <dbReference type="EMBL" id="CAE8629663.1"/>
    </source>
</evidence>
<feature type="compositionally biased region" description="Basic and acidic residues" evidence="2">
    <location>
        <begin position="309"/>
        <end position="327"/>
    </location>
</feature>
<feature type="domain" description="PPM-type phosphatase" evidence="3">
    <location>
        <begin position="178"/>
        <end position="452"/>
    </location>
</feature>
<dbReference type="SMART" id="SM00332">
    <property type="entry name" value="PP2Cc"/>
    <property type="match status" value="1"/>
</dbReference>
<dbReference type="Gene3D" id="3.60.40.10">
    <property type="entry name" value="PPM-type phosphatase domain"/>
    <property type="match status" value="1"/>
</dbReference>
<keyword evidence="1" id="KW-0175">Coiled coil</keyword>
<dbReference type="InterPro" id="IPR015655">
    <property type="entry name" value="PP2C"/>
</dbReference>
<dbReference type="SUPFAM" id="SSF81606">
    <property type="entry name" value="PP2C-like"/>
    <property type="match status" value="1"/>
</dbReference>
<feature type="region of interest" description="Disordered" evidence="2">
    <location>
        <begin position="1"/>
        <end position="23"/>
    </location>
</feature>
<protein>
    <recommendedName>
        <fullName evidence="3">PPM-type phosphatase domain-containing protein</fullName>
    </recommendedName>
</protein>
<dbReference type="EMBL" id="CAJNNV010029680">
    <property type="protein sequence ID" value="CAE8629663.1"/>
    <property type="molecule type" value="Genomic_DNA"/>
</dbReference>
<dbReference type="AlphaFoldDB" id="A0A813GWW7"/>
<feature type="region of interest" description="Disordered" evidence="2">
    <location>
        <begin position="1083"/>
        <end position="1106"/>
    </location>
</feature>
<feature type="compositionally biased region" description="Polar residues" evidence="2">
    <location>
        <begin position="624"/>
        <end position="642"/>
    </location>
</feature>
<dbReference type="InterPro" id="IPR036457">
    <property type="entry name" value="PPM-type-like_dom_sf"/>
</dbReference>
<dbReference type="GO" id="GO:0004722">
    <property type="term" value="F:protein serine/threonine phosphatase activity"/>
    <property type="evidence" value="ECO:0007669"/>
    <property type="project" value="InterPro"/>
</dbReference>
<dbReference type="InterPro" id="IPR001932">
    <property type="entry name" value="PPM-type_phosphatase-like_dom"/>
</dbReference>
<keyword evidence="5" id="KW-1185">Reference proteome</keyword>
<proteinExistence type="predicted"/>
<feature type="region of interest" description="Disordered" evidence="2">
    <location>
        <begin position="610"/>
        <end position="673"/>
    </location>
</feature>
<name>A0A813GWW7_POLGL</name>
<dbReference type="Proteomes" id="UP000654075">
    <property type="component" value="Unassembled WGS sequence"/>
</dbReference>
<organism evidence="4 5">
    <name type="scientific">Polarella glacialis</name>
    <name type="common">Dinoflagellate</name>
    <dbReference type="NCBI Taxonomy" id="89957"/>
    <lineage>
        <taxon>Eukaryota</taxon>
        <taxon>Sar</taxon>
        <taxon>Alveolata</taxon>
        <taxon>Dinophyceae</taxon>
        <taxon>Suessiales</taxon>
        <taxon>Suessiaceae</taxon>
        <taxon>Polarella</taxon>
    </lineage>
</organism>
<evidence type="ECO:0000259" key="3">
    <source>
        <dbReference type="PROSITE" id="PS51746"/>
    </source>
</evidence>
<feature type="compositionally biased region" description="Low complexity" evidence="2">
    <location>
        <begin position="574"/>
        <end position="584"/>
    </location>
</feature>
<feature type="coiled-coil region" evidence="1">
    <location>
        <begin position="490"/>
        <end position="517"/>
    </location>
</feature>
<feature type="compositionally biased region" description="Basic and acidic residues" evidence="2">
    <location>
        <begin position="643"/>
        <end position="658"/>
    </location>
</feature>
<feature type="region of interest" description="Disordered" evidence="2">
    <location>
        <begin position="547"/>
        <end position="584"/>
    </location>
</feature>
<dbReference type="CDD" id="cd00143">
    <property type="entry name" value="PP2Cc"/>
    <property type="match status" value="1"/>
</dbReference>
<dbReference type="Pfam" id="PF00481">
    <property type="entry name" value="PP2C"/>
    <property type="match status" value="1"/>
</dbReference>
<feature type="compositionally biased region" description="Polar residues" evidence="2">
    <location>
        <begin position="1"/>
        <end position="11"/>
    </location>
</feature>
<sequence length="1106" mass="122116">MATKDNVSSDIGESDDEKPEDRKFVMEEMKKALDIGATGASVDAKTLEGRRMNRGFTVAIGRSSDLTEEKDTETKRSFKRAQTLPSMGARRGDYRISEESKKLMEDQQKALAARWRRGSVSVASDTVPDEDLLNCWKEHTTYMHYGKMTEGQVAADERDHTIHGDKTPPPGFDSPVISCQKGSKGFRDVTPNQDNFSITYFKNGWTMVCCLDGHGPFGHLVSTRAVQTIPYFMATQGFFNEKDMEKALVSAFESSHKDLLALSLKDAWDIQASGSTAVAAVWKGNKIYSANVGDSRCVVGYEKTRKMSFETEDHKPNNPDEQKRIEESGGEVRSQTYPDGWTVHRIFVKGQDFPGLCMTRTLGDQSVKDHGVTPTPDVKMTEVNFADQPFMLLASDGVWEFLDSEFVIKAVAKKIQSDGPERTVQKLQREARKRWKAEEGDYCDELYIMRRLVTALVHVQAGGASASALRRGAPACCLEENRMPPKNRISAEEAAENRRVELELQLLAEELAAMKKIVRFLYGYLVRSALRKLVMLEDEVLKRPLPGPQACLELQPGGPKEASRPVSCDGSFKSVGSRPGSGASGSRVAAGHLEFWLPLLENALAPRLHKEGAAAQRHKPASHVASSGASQKSHSPAGSRASSAERERPDRPQRKNKAESSSTSASKKKDRHLTEIPMSAIAYHLSKTEKYAKEPDRVRAKRAAEMIFKLLGAGTLLKQSHLNRICTHHRLRRQNIASTTVLRLVLVQHGDSQNTASALKGGRELIPSGWSQVTRTAWSLRLCHEWRPRGWVLHAGLPCCKQTAERLCSVCADADEDASCLPGGVPHTSQAGRSQLRVCERLDYPYSQDSMLGFDVLEFVKEVVRVMRQGEQLDPEGIFSHSAPEALTLVATGTLLESLIAFLACGLPRNMLDTVRLGGGDAVLLQSPRIFRLVGPEGKERIRSDSELWEESLKRNRWQVERHIRGDGLGIRPGGATLTLKATVKARTLRLEGLAVLKSMAGHADDDDDAGDGDDRPAGIEARFIPSQTRNEFRKYCGNPLIYSHGEFTKICRRAGTDIPLEKSDTIALKQHIYGYTPAANARSESKKSAAAVSKSSVSPAQRGIA</sequence>
<dbReference type="PANTHER" id="PTHR47992">
    <property type="entry name" value="PROTEIN PHOSPHATASE"/>
    <property type="match status" value="1"/>
</dbReference>
<evidence type="ECO:0000256" key="2">
    <source>
        <dbReference type="SAM" id="MobiDB-lite"/>
    </source>
</evidence>
<comment type="caution">
    <text evidence="4">The sequence shown here is derived from an EMBL/GenBank/DDBJ whole genome shotgun (WGS) entry which is preliminary data.</text>
</comment>
<reference evidence="4" key="1">
    <citation type="submission" date="2021-02" db="EMBL/GenBank/DDBJ databases">
        <authorList>
            <person name="Dougan E. K."/>
            <person name="Rhodes N."/>
            <person name="Thang M."/>
            <person name="Chan C."/>
        </authorList>
    </citation>
    <scope>NUCLEOTIDE SEQUENCE</scope>
</reference>
<dbReference type="OrthoDB" id="10264738at2759"/>
<accession>A0A813GWW7</accession>
<evidence type="ECO:0000256" key="1">
    <source>
        <dbReference type="SAM" id="Coils"/>
    </source>
</evidence>
<dbReference type="PROSITE" id="PS51746">
    <property type="entry name" value="PPM_2"/>
    <property type="match status" value="1"/>
</dbReference>
<evidence type="ECO:0000313" key="5">
    <source>
        <dbReference type="Proteomes" id="UP000654075"/>
    </source>
</evidence>
<gene>
    <name evidence="4" type="ORF">PGLA1383_LOCUS46090</name>
</gene>